<feature type="domain" description="HTH luxR-type" evidence="6">
    <location>
        <begin position="150"/>
        <end position="215"/>
    </location>
</feature>
<dbReference type="PANTHER" id="PTHR43214:SF41">
    <property type="entry name" value="NITRATE_NITRITE RESPONSE REGULATOR PROTEIN NARP"/>
    <property type="match status" value="1"/>
</dbReference>
<dbReference type="GO" id="GO:0006355">
    <property type="term" value="P:regulation of DNA-templated transcription"/>
    <property type="evidence" value="ECO:0007669"/>
    <property type="project" value="InterPro"/>
</dbReference>
<keyword evidence="4" id="KW-0804">Transcription</keyword>
<dbReference type="Proteomes" id="UP000326570">
    <property type="component" value="Unassembled WGS sequence"/>
</dbReference>
<dbReference type="SMART" id="SM00448">
    <property type="entry name" value="REC"/>
    <property type="match status" value="1"/>
</dbReference>
<evidence type="ECO:0000313" key="9">
    <source>
        <dbReference type="Proteomes" id="UP000326570"/>
    </source>
</evidence>
<reference evidence="8 9" key="1">
    <citation type="submission" date="2019-09" db="EMBL/GenBank/DDBJ databases">
        <title>Genome sequence of Adhaeribacter sp. M2.</title>
        <authorList>
            <person name="Srinivasan S."/>
        </authorList>
    </citation>
    <scope>NUCLEOTIDE SEQUENCE [LARGE SCALE GENOMIC DNA]</scope>
    <source>
        <strain evidence="8 9">M2</strain>
    </source>
</reference>
<dbReference type="InterPro" id="IPR000792">
    <property type="entry name" value="Tscrpt_reg_LuxR_C"/>
</dbReference>
<sequence>MINIALVDDHKIVRDGIKALLKDENINVIGEASNGAALIKLLEEITPDLIIMDMNMPEQDGFLTMQKIREKNPEQKVMVLSMHDNEKYVARMLQLGASGYALKNIGKEELVCGIRLIETGNKFICTDLSMSFLGKLVHTPTTQSISNNHQEKKGAELSQREIEVLRLIAEGLTNAEIADKLFTSKRTIESHRQNIIEKTQVKNTAALIKYALTHGLID</sequence>
<evidence type="ECO:0000256" key="5">
    <source>
        <dbReference type="PROSITE-ProRule" id="PRU00169"/>
    </source>
</evidence>
<dbReference type="GO" id="GO:0003677">
    <property type="term" value="F:DNA binding"/>
    <property type="evidence" value="ECO:0007669"/>
    <property type="project" value="UniProtKB-KW"/>
</dbReference>
<dbReference type="PRINTS" id="PR00038">
    <property type="entry name" value="HTHLUXR"/>
</dbReference>
<dbReference type="InterPro" id="IPR001789">
    <property type="entry name" value="Sig_transdc_resp-reg_receiver"/>
</dbReference>
<dbReference type="InterPro" id="IPR011006">
    <property type="entry name" value="CheY-like_superfamily"/>
</dbReference>
<dbReference type="PROSITE" id="PS50110">
    <property type="entry name" value="RESPONSE_REGULATORY"/>
    <property type="match status" value="1"/>
</dbReference>
<dbReference type="PROSITE" id="PS50043">
    <property type="entry name" value="HTH_LUXR_2"/>
    <property type="match status" value="1"/>
</dbReference>
<dbReference type="CDD" id="cd06170">
    <property type="entry name" value="LuxR_C_like"/>
    <property type="match status" value="1"/>
</dbReference>
<evidence type="ECO:0000256" key="2">
    <source>
        <dbReference type="ARBA" id="ARBA00023015"/>
    </source>
</evidence>
<keyword evidence="9" id="KW-1185">Reference proteome</keyword>
<evidence type="ECO:0000256" key="1">
    <source>
        <dbReference type="ARBA" id="ARBA00022553"/>
    </source>
</evidence>
<name>A0A5N1J5M8_9BACT</name>
<accession>A0A5N1J5M8</accession>
<keyword evidence="1 5" id="KW-0597">Phosphoprotein</keyword>
<feature type="modified residue" description="4-aspartylphosphate" evidence="5">
    <location>
        <position position="53"/>
    </location>
</feature>
<dbReference type="Pfam" id="PF00196">
    <property type="entry name" value="GerE"/>
    <property type="match status" value="1"/>
</dbReference>
<dbReference type="Pfam" id="PF00072">
    <property type="entry name" value="Response_reg"/>
    <property type="match status" value="1"/>
</dbReference>
<evidence type="ECO:0000313" key="8">
    <source>
        <dbReference type="EMBL" id="KAA9346216.1"/>
    </source>
</evidence>
<feature type="domain" description="Response regulatory" evidence="7">
    <location>
        <begin position="3"/>
        <end position="118"/>
    </location>
</feature>
<evidence type="ECO:0000256" key="3">
    <source>
        <dbReference type="ARBA" id="ARBA00023125"/>
    </source>
</evidence>
<dbReference type="EMBL" id="VTWT01000001">
    <property type="protein sequence ID" value="KAA9346216.1"/>
    <property type="molecule type" value="Genomic_DNA"/>
</dbReference>
<dbReference type="InterPro" id="IPR039420">
    <property type="entry name" value="WalR-like"/>
</dbReference>
<proteinExistence type="predicted"/>
<keyword evidence="2" id="KW-0805">Transcription regulation</keyword>
<evidence type="ECO:0000259" key="7">
    <source>
        <dbReference type="PROSITE" id="PS50110"/>
    </source>
</evidence>
<gene>
    <name evidence="8" type="ORF">F0P94_02585</name>
</gene>
<comment type="caution">
    <text evidence="8">The sequence shown here is derived from an EMBL/GenBank/DDBJ whole genome shotgun (WGS) entry which is preliminary data.</text>
</comment>
<dbReference type="PANTHER" id="PTHR43214">
    <property type="entry name" value="TWO-COMPONENT RESPONSE REGULATOR"/>
    <property type="match status" value="1"/>
</dbReference>
<dbReference type="CDD" id="cd17535">
    <property type="entry name" value="REC_NarL-like"/>
    <property type="match status" value="1"/>
</dbReference>
<dbReference type="SUPFAM" id="SSF52172">
    <property type="entry name" value="CheY-like"/>
    <property type="match status" value="1"/>
</dbReference>
<protein>
    <submittedName>
        <fullName evidence="8">Response regulator transcription factor</fullName>
    </submittedName>
</protein>
<dbReference type="SMART" id="SM00421">
    <property type="entry name" value="HTH_LUXR"/>
    <property type="match status" value="1"/>
</dbReference>
<dbReference type="InterPro" id="IPR058245">
    <property type="entry name" value="NreC/VraR/RcsB-like_REC"/>
</dbReference>
<evidence type="ECO:0000256" key="4">
    <source>
        <dbReference type="ARBA" id="ARBA00023163"/>
    </source>
</evidence>
<dbReference type="AlphaFoldDB" id="A0A5N1J5M8"/>
<keyword evidence="3" id="KW-0238">DNA-binding</keyword>
<dbReference type="Gene3D" id="3.40.50.2300">
    <property type="match status" value="1"/>
</dbReference>
<dbReference type="GO" id="GO:0000160">
    <property type="term" value="P:phosphorelay signal transduction system"/>
    <property type="evidence" value="ECO:0007669"/>
    <property type="project" value="InterPro"/>
</dbReference>
<evidence type="ECO:0000259" key="6">
    <source>
        <dbReference type="PROSITE" id="PS50043"/>
    </source>
</evidence>
<organism evidence="8 9">
    <name type="scientific">Adhaeribacter soli</name>
    <dbReference type="NCBI Taxonomy" id="2607655"/>
    <lineage>
        <taxon>Bacteria</taxon>
        <taxon>Pseudomonadati</taxon>
        <taxon>Bacteroidota</taxon>
        <taxon>Cytophagia</taxon>
        <taxon>Cytophagales</taxon>
        <taxon>Hymenobacteraceae</taxon>
        <taxon>Adhaeribacter</taxon>
    </lineage>
</organism>